<accession>A0ABP4MFH9</accession>
<dbReference type="Proteomes" id="UP001501791">
    <property type="component" value="Unassembled WGS sequence"/>
</dbReference>
<keyword evidence="2" id="KW-1185">Reference proteome</keyword>
<evidence type="ECO:0000313" key="1">
    <source>
        <dbReference type="EMBL" id="GAA1543358.1"/>
    </source>
</evidence>
<reference evidence="2" key="1">
    <citation type="journal article" date="2019" name="Int. J. Syst. Evol. Microbiol.">
        <title>The Global Catalogue of Microorganisms (GCM) 10K type strain sequencing project: providing services to taxonomists for standard genome sequencing and annotation.</title>
        <authorList>
            <consortium name="The Broad Institute Genomics Platform"/>
            <consortium name="The Broad Institute Genome Sequencing Center for Infectious Disease"/>
            <person name="Wu L."/>
            <person name="Ma J."/>
        </authorList>
    </citation>
    <scope>NUCLEOTIDE SEQUENCE [LARGE SCALE GENOMIC DNA]</scope>
    <source>
        <strain evidence="2">JCM 13319</strain>
    </source>
</reference>
<gene>
    <name evidence="1" type="ORF">GCM10009691_17390</name>
</gene>
<name>A0ABP4MFH9_9MICO</name>
<protein>
    <submittedName>
        <fullName evidence="1">Uncharacterized protein</fullName>
    </submittedName>
</protein>
<sequence length="102" mass="10858">MNCDTIFDADRGLAGRRRAGDVYVIGAGSEAFGQAFCEFRSTIDLGCVGLGRDEDAAYWGVPVRGQNSTLLGVGQLVCATSDSTLVFSIFDIGVIPRQYNDA</sequence>
<organism evidence="1 2">
    <name type="scientific">Brevibacterium picturae</name>
    <dbReference type="NCBI Taxonomy" id="260553"/>
    <lineage>
        <taxon>Bacteria</taxon>
        <taxon>Bacillati</taxon>
        <taxon>Actinomycetota</taxon>
        <taxon>Actinomycetes</taxon>
        <taxon>Micrococcales</taxon>
        <taxon>Brevibacteriaceae</taxon>
        <taxon>Brevibacterium</taxon>
    </lineage>
</organism>
<proteinExistence type="predicted"/>
<evidence type="ECO:0000313" key="2">
    <source>
        <dbReference type="Proteomes" id="UP001501791"/>
    </source>
</evidence>
<dbReference type="EMBL" id="BAAALY010000006">
    <property type="protein sequence ID" value="GAA1543358.1"/>
    <property type="molecule type" value="Genomic_DNA"/>
</dbReference>
<comment type="caution">
    <text evidence="1">The sequence shown here is derived from an EMBL/GenBank/DDBJ whole genome shotgun (WGS) entry which is preliminary data.</text>
</comment>